<dbReference type="GO" id="GO:0016787">
    <property type="term" value="F:hydrolase activity"/>
    <property type="evidence" value="ECO:0007669"/>
    <property type="project" value="UniProtKB-KW"/>
</dbReference>
<dbReference type="GO" id="GO:0005737">
    <property type="term" value="C:cytoplasm"/>
    <property type="evidence" value="ECO:0007669"/>
    <property type="project" value="TreeGrafter"/>
</dbReference>
<keyword evidence="1" id="KW-0378">Hydrolase</keyword>
<dbReference type="Pfam" id="PF03959">
    <property type="entry name" value="FSH1"/>
    <property type="match status" value="1"/>
</dbReference>
<name>A0AAD4GPL0_ASPNN</name>
<dbReference type="InterPro" id="IPR005645">
    <property type="entry name" value="FSH-like_dom"/>
</dbReference>
<dbReference type="PANTHER" id="PTHR48070:SF7">
    <property type="entry name" value="SERINE HYDROLASE FSH DOMAIN-CONTAINING PROTEIN-RELATED"/>
    <property type="match status" value="1"/>
</dbReference>
<reference evidence="3" key="1">
    <citation type="journal article" date="2019" name="Beilstein J. Org. Chem.">
        <title>Nanangenines: drimane sesquiterpenoids as the dominant metabolite cohort of a novel Australian fungus, Aspergillus nanangensis.</title>
        <authorList>
            <person name="Lacey H.J."/>
            <person name="Gilchrist C.L.M."/>
            <person name="Crombie A."/>
            <person name="Kalaitzis J.A."/>
            <person name="Vuong D."/>
            <person name="Rutledge P.J."/>
            <person name="Turner P."/>
            <person name="Pitt J.I."/>
            <person name="Lacey E."/>
            <person name="Chooi Y.H."/>
            <person name="Piggott A.M."/>
        </authorList>
    </citation>
    <scope>NUCLEOTIDE SEQUENCE</scope>
    <source>
        <strain evidence="3">MST-FP2251</strain>
    </source>
</reference>
<organism evidence="3 4">
    <name type="scientific">Aspergillus nanangensis</name>
    <dbReference type="NCBI Taxonomy" id="2582783"/>
    <lineage>
        <taxon>Eukaryota</taxon>
        <taxon>Fungi</taxon>
        <taxon>Dikarya</taxon>
        <taxon>Ascomycota</taxon>
        <taxon>Pezizomycotina</taxon>
        <taxon>Eurotiomycetes</taxon>
        <taxon>Eurotiomycetidae</taxon>
        <taxon>Eurotiales</taxon>
        <taxon>Aspergillaceae</taxon>
        <taxon>Aspergillus</taxon>
        <taxon>Aspergillus subgen. Circumdati</taxon>
    </lineage>
</organism>
<reference evidence="3" key="2">
    <citation type="submission" date="2020-02" db="EMBL/GenBank/DDBJ databases">
        <authorList>
            <person name="Gilchrist C.L.M."/>
            <person name="Chooi Y.-H."/>
        </authorList>
    </citation>
    <scope>NUCLEOTIDE SEQUENCE</scope>
    <source>
        <strain evidence="3">MST-FP2251</strain>
    </source>
</reference>
<keyword evidence="4" id="KW-1185">Reference proteome</keyword>
<comment type="caution">
    <text evidence="3">The sequence shown here is derived from an EMBL/GenBank/DDBJ whole genome shotgun (WGS) entry which is preliminary data.</text>
</comment>
<evidence type="ECO:0000256" key="1">
    <source>
        <dbReference type="ARBA" id="ARBA00022801"/>
    </source>
</evidence>
<dbReference type="SUPFAM" id="SSF53474">
    <property type="entry name" value="alpha/beta-Hydrolases"/>
    <property type="match status" value="1"/>
</dbReference>
<dbReference type="InterPro" id="IPR029058">
    <property type="entry name" value="AB_hydrolase_fold"/>
</dbReference>
<evidence type="ECO:0000313" key="3">
    <source>
        <dbReference type="EMBL" id="KAF9885359.1"/>
    </source>
</evidence>
<evidence type="ECO:0000259" key="2">
    <source>
        <dbReference type="Pfam" id="PF03959"/>
    </source>
</evidence>
<dbReference type="Gene3D" id="3.40.50.1820">
    <property type="entry name" value="alpha/beta hydrolase"/>
    <property type="match status" value="1"/>
</dbReference>
<feature type="domain" description="Serine hydrolase" evidence="2">
    <location>
        <begin position="1"/>
        <end position="241"/>
    </location>
</feature>
<accession>A0AAD4GPL0</accession>
<dbReference type="AlphaFoldDB" id="A0AAD4GPL0"/>
<sequence>MRILCLHGKGCSGAVFRSQTEMVRKYLEDMDIDYDFPNAPFSSAPATGVDVVYDPPYYAFWQNDNLQSIQDACTWLRSYIAQNGPYDAIFAFSQGGILLSSALLLDQAMAPDQASLIKAAVFFSGGPPLTVMDSLGFEIPEDTWSRDRVSRLSLDVNVGARKTQDKWVGPSLEKGEITEEELRDEIAGPYSISIPTLHFYGTKDPRFESSVELSGLCDAAKMKLCNHQGTHDIPRKNSVSENMASALRGFFEDLRDSST</sequence>
<dbReference type="Proteomes" id="UP001194746">
    <property type="component" value="Unassembled WGS sequence"/>
</dbReference>
<protein>
    <recommendedName>
        <fullName evidence="2">Serine hydrolase domain-containing protein</fullName>
    </recommendedName>
</protein>
<dbReference type="PANTHER" id="PTHR48070">
    <property type="entry name" value="ESTERASE OVCA2"/>
    <property type="match status" value="1"/>
</dbReference>
<dbReference type="GO" id="GO:0019748">
    <property type="term" value="P:secondary metabolic process"/>
    <property type="evidence" value="ECO:0007669"/>
    <property type="project" value="TreeGrafter"/>
</dbReference>
<dbReference type="InterPro" id="IPR050593">
    <property type="entry name" value="LovG"/>
</dbReference>
<proteinExistence type="predicted"/>
<evidence type="ECO:0000313" key="4">
    <source>
        <dbReference type="Proteomes" id="UP001194746"/>
    </source>
</evidence>
<gene>
    <name evidence="3" type="ORF">FE257_012976</name>
</gene>
<dbReference type="GO" id="GO:0005634">
    <property type="term" value="C:nucleus"/>
    <property type="evidence" value="ECO:0007669"/>
    <property type="project" value="TreeGrafter"/>
</dbReference>
<dbReference type="EMBL" id="VCAU01000097">
    <property type="protein sequence ID" value="KAF9885359.1"/>
    <property type="molecule type" value="Genomic_DNA"/>
</dbReference>